<dbReference type="InterPro" id="IPR036420">
    <property type="entry name" value="BRCT_dom_sf"/>
</dbReference>
<dbReference type="EMBL" id="OU893345">
    <property type="protein sequence ID" value="CAG9785665.1"/>
    <property type="molecule type" value="Genomic_DNA"/>
</dbReference>
<feature type="region of interest" description="Disordered" evidence="9">
    <location>
        <begin position="835"/>
        <end position="854"/>
    </location>
</feature>
<evidence type="ECO:0000256" key="8">
    <source>
        <dbReference type="PROSITE-ProRule" id="PRU00175"/>
    </source>
</evidence>
<dbReference type="PANTHER" id="PTHR13763">
    <property type="entry name" value="BREAST CANCER TYPE 1 SUSCEPTIBILITY PROTEIN BRCA1"/>
    <property type="match status" value="1"/>
</dbReference>
<feature type="region of interest" description="Disordered" evidence="9">
    <location>
        <begin position="214"/>
        <end position="263"/>
    </location>
</feature>
<dbReference type="Pfam" id="PF16589">
    <property type="entry name" value="BRCT_2"/>
    <property type="match status" value="1"/>
</dbReference>
<dbReference type="SMART" id="SM00292">
    <property type="entry name" value="BRCT"/>
    <property type="match status" value="2"/>
</dbReference>
<dbReference type="GO" id="GO:0070531">
    <property type="term" value="C:BRCA1-A complex"/>
    <property type="evidence" value="ECO:0007669"/>
    <property type="project" value="TreeGrafter"/>
</dbReference>
<gene>
    <name evidence="12" type="ORF">DIATSA_LOCUS3680</name>
</gene>
<keyword evidence="7" id="KW-0539">Nucleus</keyword>
<evidence type="ECO:0000256" key="6">
    <source>
        <dbReference type="ARBA" id="ARBA00023204"/>
    </source>
</evidence>
<dbReference type="GO" id="GO:0045944">
    <property type="term" value="P:positive regulation of transcription by RNA polymerase II"/>
    <property type="evidence" value="ECO:0007669"/>
    <property type="project" value="TreeGrafter"/>
</dbReference>
<feature type="region of interest" description="Disordered" evidence="9">
    <location>
        <begin position="864"/>
        <end position="887"/>
    </location>
</feature>
<dbReference type="GO" id="GO:0004842">
    <property type="term" value="F:ubiquitin-protein transferase activity"/>
    <property type="evidence" value="ECO:0007669"/>
    <property type="project" value="TreeGrafter"/>
</dbReference>
<feature type="domain" description="BRCT" evidence="11">
    <location>
        <begin position="1112"/>
        <end position="1210"/>
    </location>
</feature>
<feature type="compositionally biased region" description="Basic and acidic residues" evidence="9">
    <location>
        <begin position="223"/>
        <end position="242"/>
    </location>
</feature>
<evidence type="ECO:0000256" key="4">
    <source>
        <dbReference type="ARBA" id="ARBA00022771"/>
    </source>
</evidence>
<accession>A0A9N9W8F1</accession>
<keyword evidence="13" id="KW-1185">Reference proteome</keyword>
<evidence type="ECO:0000259" key="10">
    <source>
        <dbReference type="PROSITE" id="PS50089"/>
    </source>
</evidence>
<dbReference type="GO" id="GO:0000724">
    <property type="term" value="P:double-strand break repair via homologous recombination"/>
    <property type="evidence" value="ECO:0007669"/>
    <property type="project" value="TreeGrafter"/>
</dbReference>
<name>A0A9N9W8F1_9NEOP</name>
<evidence type="ECO:0000256" key="5">
    <source>
        <dbReference type="ARBA" id="ARBA00022833"/>
    </source>
</evidence>
<dbReference type="InterPro" id="IPR001357">
    <property type="entry name" value="BRCT_dom"/>
</dbReference>
<keyword evidence="6" id="KW-0234">DNA repair</keyword>
<dbReference type="PANTHER" id="PTHR13763:SF0">
    <property type="entry name" value="BREAST CANCER TYPE 1 SUSCEPTIBILITY PROTEIN"/>
    <property type="match status" value="1"/>
</dbReference>
<dbReference type="Pfam" id="PF00533">
    <property type="entry name" value="BRCT"/>
    <property type="match status" value="1"/>
</dbReference>
<dbReference type="InterPro" id="IPR001841">
    <property type="entry name" value="Znf_RING"/>
</dbReference>
<dbReference type="SUPFAM" id="SSF52113">
    <property type="entry name" value="BRCT domain"/>
    <property type="match status" value="2"/>
</dbReference>
<evidence type="ECO:0000256" key="2">
    <source>
        <dbReference type="ARBA" id="ARBA00022737"/>
    </source>
</evidence>
<reference evidence="12" key="1">
    <citation type="submission" date="2021-12" db="EMBL/GenBank/DDBJ databases">
        <authorList>
            <person name="King R."/>
        </authorList>
    </citation>
    <scope>NUCLEOTIDE SEQUENCE</scope>
</reference>
<dbReference type="Gene3D" id="3.40.50.10190">
    <property type="entry name" value="BRCT domain"/>
    <property type="match status" value="2"/>
</dbReference>
<keyword evidence="5" id="KW-0862">Zinc</keyword>
<comment type="subcellular location">
    <subcellularLocation>
        <location evidence="1">Nucleus</location>
    </subcellularLocation>
</comment>
<sequence length="1233" mass="139202">MNLRDLDVVLLTKLTSQQVDNVTCLECCKYYIAPETAACGHTLCHTCWRGRRSCPSCAAPLEKRLLKLNIPMQTRTEHIHALGEALEKLFNIKLDEFALDVSIPEVESLDNNTKNVKDWLASSQNHFSAPLINSETLSQEVNNPIEISSSKIQIHNNTKKSISPSKVVYIQQVQDDWDKIEQLPDIDERSINKENMDSKNKNILSLIDENEYSLDNPRRSSRKRDLNQTEPTIKDESLEKLNSKNYSADTDQKSNKNKQNWNNVKRMRKEFSKLNKQNRNKLNVSIEMCKKAQSAISKTDIEPEKNTETACLPLEYTIEDNTPIDIGIKEKPKDKEQKCLSEIPKNNPSMKVAHEIEHNISKDTILHKEINPPSSSSKNDSLISEGNINKALIRCTPKTSLENIDDNLNNKSTKMSFIKKGNLCPKLDERTNAQTVNIDDGINNDNENSDDIEITIKIGNTLTNIVIKKKTNDVQLKVNTDREVQTSLGENCLVNINNKFTKSQNDNQQKTEKNLKNDNDVSTIKLQSNNAKIHTTHELVHKSLSTKKNTASAETATAQFEITESVEKELSKIMECDEIIKVNRLSYKNEEFCSKNTLQLSSVTKHVNKIAIENNNKHALNETQITDDLEIFDCDSNSVPIVDQLKNSKHAPSDILMPTVKSTKHTNHPDKRDREMDEDETPNPKKFKLTTEKCTDENLPDLIIDENNKNKIVENDSLNYDVVMDQVFASIDADIQTSGDGIKKQDMLLSKDAPEISENKNIVASANESQAKGYADEKFSENVFSIVEKDVDSHDLINKAINEDGSTQRHIDNLLTPRMCQDLVATHEENLIPNREIGNKDNCTPYQEQDDSDRSVVEETPQKNIPFAKPKGNNEINMPSSEKGITNDNSDAIKTIINVSDSIEDTTKSNKDVTIIDFDKKKQALETPLTINRFVDHIKHKSTPVARKSLNFDSENIVDDDDPEQTLCPSSVIAKTTQEKEFMCKAFEETQKSPVKKPLLTKNTRVNDLKYCIAGSCLSTAELNNVKLLCRKHNWKYIDKYSKELTHLVVGVDEENKSQRSVKYMCALAASKWIVAYEWVENCLKTNLIVAENQFEALDGTGEPGPKRSRLAKKKLFQGITFFCMPPFSVLDINTLKEMLAASGGRVVDEAKAVKATSDSPALLLAEPENTQEDRFMYLALELGIVPVNYEWVLNCLGSYTLSSIHELLLCPSALLPQVTTKWPSVLISNDSE</sequence>
<evidence type="ECO:0000259" key="11">
    <source>
        <dbReference type="PROSITE" id="PS50172"/>
    </source>
</evidence>
<feature type="domain" description="RING-type" evidence="10">
    <location>
        <begin position="24"/>
        <end position="57"/>
    </location>
</feature>
<reference evidence="12" key="2">
    <citation type="submission" date="2022-10" db="EMBL/GenBank/DDBJ databases">
        <authorList>
            <consortium name="ENA_rothamsted_submissions"/>
            <consortium name="culmorum"/>
            <person name="King R."/>
        </authorList>
    </citation>
    <scope>NUCLEOTIDE SEQUENCE</scope>
</reference>
<evidence type="ECO:0000313" key="13">
    <source>
        <dbReference type="Proteomes" id="UP001153714"/>
    </source>
</evidence>
<dbReference type="Gene3D" id="3.30.40.10">
    <property type="entry name" value="Zinc/RING finger domain, C3HC4 (zinc finger)"/>
    <property type="match status" value="1"/>
</dbReference>
<dbReference type="InterPro" id="IPR031099">
    <property type="entry name" value="BRCA1-associated"/>
</dbReference>
<dbReference type="GO" id="GO:0031436">
    <property type="term" value="C:BRCA1-BARD1 complex"/>
    <property type="evidence" value="ECO:0007669"/>
    <property type="project" value="TreeGrafter"/>
</dbReference>
<organism evidence="12 13">
    <name type="scientific">Diatraea saccharalis</name>
    <name type="common">sugarcane borer</name>
    <dbReference type="NCBI Taxonomy" id="40085"/>
    <lineage>
        <taxon>Eukaryota</taxon>
        <taxon>Metazoa</taxon>
        <taxon>Ecdysozoa</taxon>
        <taxon>Arthropoda</taxon>
        <taxon>Hexapoda</taxon>
        <taxon>Insecta</taxon>
        <taxon>Pterygota</taxon>
        <taxon>Neoptera</taxon>
        <taxon>Endopterygota</taxon>
        <taxon>Lepidoptera</taxon>
        <taxon>Glossata</taxon>
        <taxon>Ditrysia</taxon>
        <taxon>Pyraloidea</taxon>
        <taxon>Crambidae</taxon>
        <taxon>Crambinae</taxon>
        <taxon>Diatraea</taxon>
    </lineage>
</organism>
<dbReference type="Proteomes" id="UP001153714">
    <property type="component" value="Chromosome 14"/>
</dbReference>
<dbReference type="PROSITE" id="PS50089">
    <property type="entry name" value="ZF_RING_2"/>
    <property type="match status" value="1"/>
</dbReference>
<evidence type="ECO:0000313" key="12">
    <source>
        <dbReference type="EMBL" id="CAG9785665.1"/>
    </source>
</evidence>
<evidence type="ECO:0000256" key="3">
    <source>
        <dbReference type="ARBA" id="ARBA00022763"/>
    </source>
</evidence>
<feature type="domain" description="BRCT" evidence="11">
    <location>
        <begin position="1001"/>
        <end position="1097"/>
    </location>
</feature>
<dbReference type="InterPro" id="IPR013083">
    <property type="entry name" value="Znf_RING/FYVE/PHD"/>
</dbReference>
<keyword evidence="3" id="KW-0227">DNA damage</keyword>
<keyword evidence="4 8" id="KW-0863">Zinc-finger</keyword>
<dbReference type="AlphaFoldDB" id="A0A9N9W8F1"/>
<feature type="region of interest" description="Disordered" evidence="9">
    <location>
        <begin position="650"/>
        <end position="686"/>
    </location>
</feature>
<evidence type="ECO:0000256" key="1">
    <source>
        <dbReference type="ARBA" id="ARBA00004123"/>
    </source>
</evidence>
<proteinExistence type="predicted"/>
<dbReference type="PROSITE" id="PS50172">
    <property type="entry name" value="BRCT"/>
    <property type="match status" value="2"/>
</dbReference>
<keyword evidence="4 8" id="KW-0479">Metal-binding</keyword>
<feature type="compositionally biased region" description="Polar residues" evidence="9">
    <location>
        <begin position="874"/>
        <end position="887"/>
    </location>
</feature>
<evidence type="ECO:0000256" key="9">
    <source>
        <dbReference type="SAM" id="MobiDB-lite"/>
    </source>
</evidence>
<evidence type="ECO:0000256" key="7">
    <source>
        <dbReference type="ARBA" id="ARBA00023242"/>
    </source>
</evidence>
<dbReference type="GO" id="GO:0008270">
    <property type="term" value="F:zinc ion binding"/>
    <property type="evidence" value="ECO:0007669"/>
    <property type="project" value="UniProtKB-KW"/>
</dbReference>
<protein>
    <recommendedName>
        <fullName evidence="14">Breast cancer type 1 susceptibility protein homolog</fullName>
    </recommendedName>
</protein>
<dbReference type="SUPFAM" id="SSF57850">
    <property type="entry name" value="RING/U-box"/>
    <property type="match status" value="1"/>
</dbReference>
<keyword evidence="2" id="KW-0677">Repeat</keyword>
<dbReference type="OrthoDB" id="6105938at2759"/>
<evidence type="ECO:0008006" key="14">
    <source>
        <dbReference type="Google" id="ProtNLM"/>
    </source>
</evidence>